<evidence type="ECO:0000256" key="6">
    <source>
        <dbReference type="SAM" id="Phobius"/>
    </source>
</evidence>
<name>A4CCG3_9GAMM</name>
<feature type="transmembrane region" description="Helical" evidence="6">
    <location>
        <begin position="51"/>
        <end position="68"/>
    </location>
</feature>
<dbReference type="eggNOG" id="COG1280">
    <property type="taxonomic scope" value="Bacteria"/>
</dbReference>
<keyword evidence="3 6" id="KW-0812">Transmembrane</keyword>
<keyword evidence="8" id="KW-1185">Reference proteome</keyword>
<keyword evidence="5 6" id="KW-0472">Membrane</keyword>
<feature type="transmembrane region" description="Helical" evidence="6">
    <location>
        <begin position="128"/>
        <end position="146"/>
    </location>
</feature>
<organism evidence="7 8">
    <name type="scientific">Pseudoalteromonas tunicata D2</name>
    <dbReference type="NCBI Taxonomy" id="87626"/>
    <lineage>
        <taxon>Bacteria</taxon>
        <taxon>Pseudomonadati</taxon>
        <taxon>Pseudomonadota</taxon>
        <taxon>Gammaproteobacteria</taxon>
        <taxon>Alteromonadales</taxon>
        <taxon>Pseudoalteromonadaceae</taxon>
        <taxon>Pseudoalteromonas</taxon>
    </lineage>
</organism>
<accession>A4CCG3</accession>
<gene>
    <name evidence="7" type="ORF">PTD2_14492</name>
</gene>
<dbReference type="PANTHER" id="PTHR30086:SF5">
    <property type="entry name" value="HOMOGENTISATE EXPORT PROTEIN"/>
    <property type="match status" value="1"/>
</dbReference>
<dbReference type="EMBL" id="AAOH01000006">
    <property type="protein sequence ID" value="EAR27256.1"/>
    <property type="molecule type" value="Genomic_DNA"/>
</dbReference>
<evidence type="ECO:0000256" key="3">
    <source>
        <dbReference type="ARBA" id="ARBA00022692"/>
    </source>
</evidence>
<evidence type="ECO:0000313" key="7">
    <source>
        <dbReference type="EMBL" id="EAR27256.1"/>
    </source>
</evidence>
<feature type="transmembrane region" description="Helical" evidence="6">
    <location>
        <begin position="21"/>
        <end position="45"/>
    </location>
</feature>
<keyword evidence="4 6" id="KW-1133">Transmembrane helix</keyword>
<evidence type="ECO:0000256" key="4">
    <source>
        <dbReference type="ARBA" id="ARBA00022989"/>
    </source>
</evidence>
<comment type="subcellular location">
    <subcellularLocation>
        <location evidence="1">Cell membrane</location>
        <topology evidence="1">Multi-pass membrane protein</topology>
    </subcellularLocation>
</comment>
<dbReference type="AlphaFoldDB" id="A4CCG3"/>
<dbReference type="Pfam" id="PF01810">
    <property type="entry name" value="LysE"/>
    <property type="match status" value="1"/>
</dbReference>
<dbReference type="InterPro" id="IPR001123">
    <property type="entry name" value="LeuE-type"/>
</dbReference>
<dbReference type="HOGENOM" id="CLU_079569_2_0_6"/>
<comment type="caution">
    <text evidence="7">The sequence shown here is derived from an EMBL/GenBank/DDBJ whole genome shotgun (WGS) entry which is preliminary data.</text>
</comment>
<keyword evidence="2" id="KW-1003">Cell membrane</keyword>
<dbReference type="GO" id="GO:0042970">
    <property type="term" value="F:homoserine transmembrane transporter activity"/>
    <property type="evidence" value="ECO:0007669"/>
    <property type="project" value="TreeGrafter"/>
</dbReference>
<evidence type="ECO:0000256" key="1">
    <source>
        <dbReference type="ARBA" id="ARBA00004651"/>
    </source>
</evidence>
<evidence type="ECO:0000313" key="8">
    <source>
        <dbReference type="Proteomes" id="UP000006201"/>
    </source>
</evidence>
<reference evidence="7 8" key="1">
    <citation type="submission" date="2006-02" db="EMBL/GenBank/DDBJ databases">
        <authorList>
            <person name="Moran M.A."/>
            <person name="Kjelleberg S."/>
            <person name="Egan S."/>
            <person name="Saunders N."/>
            <person name="Thomas T."/>
            <person name="Ferriera S."/>
            <person name="Johnson J."/>
            <person name="Kravitz S."/>
            <person name="Halpern A."/>
            <person name="Remington K."/>
            <person name="Beeson K."/>
            <person name="Tran B."/>
            <person name="Rogers Y.-H."/>
            <person name="Friedman R."/>
            <person name="Venter J.C."/>
        </authorList>
    </citation>
    <scope>NUCLEOTIDE SEQUENCE [LARGE SCALE GENOMIC DNA]</scope>
    <source>
        <strain evidence="7 8">D2</strain>
    </source>
</reference>
<dbReference type="GO" id="GO:0005886">
    <property type="term" value="C:plasma membrane"/>
    <property type="evidence" value="ECO:0007669"/>
    <property type="project" value="UniProtKB-SubCell"/>
</dbReference>
<dbReference type="PANTHER" id="PTHR30086">
    <property type="entry name" value="ARGININE EXPORTER PROTEIN ARGO"/>
    <property type="match status" value="1"/>
</dbReference>
<evidence type="ECO:0000256" key="2">
    <source>
        <dbReference type="ARBA" id="ARBA00022475"/>
    </source>
</evidence>
<protein>
    <submittedName>
        <fullName evidence="7">Putative efflux protein</fullName>
    </submittedName>
</protein>
<sequence length="184" mass="19777">MTLAMTLGMSVGLKRTFYMMWGELLGVATVATAAVLGVAALMLNYPDVFNALKWIGGAYLIFVGIQMWQSKGNLALSLEANKPTEHVSAKNLFSKGYLTAVSNPKGWAFTASLLPPFINSEHTLAPQLMALVFILLATELICMTLYASGGHGLRKLLASNGHVQLLNRISACLMMAVGVWLAIS</sequence>
<dbReference type="Proteomes" id="UP000006201">
    <property type="component" value="Unassembled WGS sequence"/>
</dbReference>
<feature type="transmembrane region" description="Helical" evidence="6">
    <location>
        <begin position="166"/>
        <end position="183"/>
    </location>
</feature>
<dbReference type="STRING" id="87626.PTD2_14492"/>
<proteinExistence type="predicted"/>
<evidence type="ECO:0000256" key="5">
    <source>
        <dbReference type="ARBA" id="ARBA00023136"/>
    </source>
</evidence>